<keyword evidence="8" id="KW-0068">Autocatalytic cleavage</keyword>
<keyword evidence="12" id="KW-0413">Isomerase</keyword>
<dbReference type="InterPro" id="IPR036185">
    <property type="entry name" value="DNA_heli_DnaB-like_N_sf"/>
</dbReference>
<evidence type="ECO:0000256" key="7">
    <source>
        <dbReference type="ARBA" id="ARBA00022806"/>
    </source>
</evidence>
<dbReference type="Gene3D" id="1.10.860.10">
    <property type="entry name" value="DNAb Helicase, Chain A"/>
    <property type="match status" value="1"/>
</dbReference>
<keyword evidence="21" id="KW-1185">Reference proteome</keyword>
<keyword evidence="3 16" id="KW-0235">DNA replication</keyword>
<dbReference type="NCBIfam" id="TIGR01443">
    <property type="entry name" value="intein_Cterm"/>
    <property type="match status" value="1"/>
</dbReference>
<accession>A0ABS3XQY0</accession>
<comment type="caution">
    <text evidence="20">The sequence shown here is derived from an EMBL/GenBank/DDBJ whole genome shotgun (WGS) entry which is preliminary data.</text>
</comment>
<dbReference type="SUPFAM" id="SSF48024">
    <property type="entry name" value="N-terminal domain of DnaB helicase"/>
    <property type="match status" value="1"/>
</dbReference>
<evidence type="ECO:0000256" key="13">
    <source>
        <dbReference type="ARBA" id="ARBA00044940"/>
    </source>
</evidence>
<evidence type="ECO:0000256" key="3">
    <source>
        <dbReference type="ARBA" id="ARBA00022705"/>
    </source>
</evidence>
<keyword evidence="4" id="KW-0677">Repeat</keyword>
<evidence type="ECO:0000256" key="17">
    <source>
        <dbReference type="SAM" id="MobiDB-lite"/>
    </source>
</evidence>
<evidence type="ECO:0000259" key="18">
    <source>
        <dbReference type="PROSITE" id="PS50819"/>
    </source>
</evidence>
<evidence type="ECO:0000256" key="4">
    <source>
        <dbReference type="ARBA" id="ARBA00022737"/>
    </source>
</evidence>
<dbReference type="EC" id="5.6.2.3" evidence="15 16"/>
<dbReference type="InterPro" id="IPR030934">
    <property type="entry name" value="Intein_C"/>
</dbReference>
<dbReference type="NCBIfam" id="TIGR00665">
    <property type="entry name" value="DnaB"/>
    <property type="match status" value="1"/>
</dbReference>
<dbReference type="InterPro" id="IPR007694">
    <property type="entry name" value="DNA_helicase_DnaB-like_C"/>
</dbReference>
<evidence type="ECO:0000256" key="12">
    <source>
        <dbReference type="ARBA" id="ARBA00023235"/>
    </source>
</evidence>
<dbReference type="InterPro" id="IPR003587">
    <property type="entry name" value="Hint_dom_N"/>
</dbReference>
<dbReference type="SUPFAM" id="SSF55608">
    <property type="entry name" value="Homing endonucleases"/>
    <property type="match status" value="2"/>
</dbReference>
<dbReference type="PRINTS" id="PR00379">
    <property type="entry name" value="INTEIN"/>
</dbReference>
<comment type="similarity">
    <text evidence="1 16">Belongs to the helicase family. DnaB subfamily.</text>
</comment>
<gene>
    <name evidence="20" type="ORF">JW613_03940</name>
</gene>
<dbReference type="GO" id="GO:0004386">
    <property type="term" value="F:helicase activity"/>
    <property type="evidence" value="ECO:0007669"/>
    <property type="project" value="UniProtKB-KW"/>
</dbReference>
<organism evidence="20 21">
    <name type="scientific">Streptomyces smyrnaeus</name>
    <dbReference type="NCBI Taxonomy" id="1387713"/>
    <lineage>
        <taxon>Bacteria</taxon>
        <taxon>Bacillati</taxon>
        <taxon>Actinomycetota</taxon>
        <taxon>Actinomycetes</taxon>
        <taxon>Kitasatosporales</taxon>
        <taxon>Streptomycetaceae</taxon>
        <taxon>Streptomyces</taxon>
    </lineage>
</organism>
<dbReference type="PANTHER" id="PTHR30153:SF2">
    <property type="entry name" value="REPLICATIVE DNA HELICASE"/>
    <property type="match status" value="1"/>
</dbReference>
<dbReference type="EMBL" id="JAFFZM010000002">
    <property type="protein sequence ID" value="MBO8197466.1"/>
    <property type="molecule type" value="Genomic_DNA"/>
</dbReference>
<dbReference type="SMART" id="SM00306">
    <property type="entry name" value="HintN"/>
    <property type="match status" value="2"/>
</dbReference>
<dbReference type="Gene3D" id="2.170.16.10">
    <property type="entry name" value="Hedgehog/Intein (Hint) domain"/>
    <property type="match status" value="2"/>
</dbReference>
<evidence type="ECO:0000256" key="9">
    <source>
        <dbReference type="ARBA" id="ARBA00022840"/>
    </source>
</evidence>
<keyword evidence="10" id="KW-0651">Protein splicing</keyword>
<dbReference type="NCBIfam" id="TIGR01445">
    <property type="entry name" value="intein_Nterm"/>
    <property type="match status" value="1"/>
</dbReference>
<feature type="region of interest" description="Disordered" evidence="17">
    <location>
        <begin position="1"/>
        <end position="79"/>
    </location>
</feature>
<comment type="catalytic activity">
    <reaction evidence="14 16">
        <text>ATP + H2O = ADP + phosphate + H(+)</text>
        <dbReference type="Rhea" id="RHEA:13065"/>
        <dbReference type="ChEBI" id="CHEBI:15377"/>
        <dbReference type="ChEBI" id="CHEBI:15378"/>
        <dbReference type="ChEBI" id="CHEBI:30616"/>
        <dbReference type="ChEBI" id="CHEBI:43474"/>
        <dbReference type="ChEBI" id="CHEBI:456216"/>
        <dbReference type="EC" id="5.6.2.3"/>
    </reaction>
</comment>
<keyword evidence="2 16" id="KW-0639">Primosome</keyword>
<dbReference type="SUPFAM" id="SSF52540">
    <property type="entry name" value="P-loop containing nucleoside triphosphate hydrolases"/>
    <property type="match status" value="2"/>
</dbReference>
<evidence type="ECO:0000259" key="19">
    <source>
        <dbReference type="PROSITE" id="PS51199"/>
    </source>
</evidence>
<comment type="function">
    <text evidence="16">The main replicative DNA helicase, it participates in initiation and elongation during chromosome replication. Travels ahead of the DNA replisome, separating dsDNA into templates for DNA synthesis. A processive ATP-dependent 5'-3' DNA helicase it has DNA-dependent ATPase activity.</text>
</comment>
<keyword evidence="6 16" id="KW-0378">Hydrolase</keyword>
<evidence type="ECO:0000256" key="11">
    <source>
        <dbReference type="ARBA" id="ARBA00023125"/>
    </source>
</evidence>
<sequence length="1357" mass="148830">MTQQPEHVEDPWAADLAAEEGFPVTAQAPQRRNGSGNGRGNGYGNGSRSGPGGDRSAPALPEQHERGPEGPAGGFERVPPQDLEAEKSVLGGMLLSKDAIADVVEVLKGNDFYRPAHETVYQAILDLYAKGEPADPITVTAELTRRGEIARVGGPGYVQSLVQAVPTAANAEYYAEIVHERAILRRLVEAGTRITQMGYAADGDVDDIVNGAQAEIYAVTEQRTSEDYLPLGDIMEGALDEIEAIGSRSGQMTGVPTGFTDLDSLTNGLHPGQMIVIAARPAMGKALALDTPLPTPDGWTTMGEVQVGDELLDAHGKPTRVTAATDVMTDRDCYEVTFDDGTNVVADAEHQWLTDTRAARRAAQEAAAKGDGRTPRVLPSVRTTREIADTLRCRTADARLNHSVRNAAPLDLPEQDLPLAPYLLGAWLGDGHSAAARITTVDPEVLLNIEAEGYLTSPVGEATATYGIQLAEPRRRPAERVCVVCGRSFLPELPHVRSCGRSCGGRARFVSPPEPTTNCADCGKPCHSAMSPPRCGDCSRTKGSVQAILRSLTVLGNKHIPQSYLRASQAQRRALLAGLLDTDGTADSTGSVSFAVTNRRLAEDFRELVVSLGYRCGWSTRRVRGRNNETSTSYEVTFTTPDDVFRLERKRLAHKERGRDSYPRTPTRFITSVRPVASVPVRCVQVDNADHLYLATRSMIPTHNSTLALDFARACSIKHAMPSVIFSLEMGRNEIAMRLLSAEARVALHHMRSGSMTDEDWTRLARQMPQVTDAPLYIDDSPNLSMMEIRAKCRRLKQRNDLQMIVIDYLQLMQTGGSRRPESRQQEVSEMSRNLKLLAKELEVPVIALSQLNRGPEQRTDKKPMVSDLRESGCLTASTRVLRADTGAEVTMGELLESGERNIPVWSVDEQLRLVPRTMTHVFPSGVKEVFRLKLASGREIEATANHPFLTYDGWKPLGELPVGARLAVPRRLEAPQRTAPWPEAEIVMLAHLLGDGCVAPRQPVHYTSNDEANLNAVEDAAAHFGIEPRRVSQESWWHVHLPSPHHLTHGRRNPVAAWLDGMGLYGKRAHEKFVPPEVFGLPDAQVRLFLRHLWATDGSVTVSAASGAVRICYATTSERLARDLQHLLLRTDIRARVRAVGNDRGHPQWTVDVSGVEDQKRFLEEIGVHGARAKHVVAAEERLREVKANTNLDTVPRDIWDTVRAVLREQSVTTRAFQAAPGTKYCGSALYKSAPSRARLSRVADVFSDAGLEMLATSDVFWDEVVSIETVGEQEVYDATVLGTHNFVANGIHVHNSIEQDADMVILLHREDAYEKESPRAGEADLIVAKHRNGPTATITVAFQGHYSRFVDMAQT</sequence>
<dbReference type="GeneID" id="96257744"/>
<keyword evidence="11 16" id="KW-0238">DNA-binding</keyword>
<keyword evidence="7 16" id="KW-0347">Helicase</keyword>
<dbReference type="SUPFAM" id="SSF51294">
    <property type="entry name" value="Hedgehog/intein (Hint) domain"/>
    <property type="match status" value="2"/>
</dbReference>
<dbReference type="CDD" id="cd00081">
    <property type="entry name" value="Hint"/>
    <property type="match status" value="2"/>
</dbReference>
<evidence type="ECO:0000256" key="16">
    <source>
        <dbReference type="RuleBase" id="RU362085"/>
    </source>
</evidence>
<feature type="domain" description="DOD-type homing endonuclease" evidence="18">
    <location>
        <begin position="423"/>
        <end position="614"/>
    </location>
</feature>
<evidence type="ECO:0000256" key="10">
    <source>
        <dbReference type="ARBA" id="ARBA00023000"/>
    </source>
</evidence>
<feature type="domain" description="SF4 helicase" evidence="19">
    <location>
        <begin position="705"/>
        <end position="873"/>
    </location>
</feature>
<dbReference type="InterPro" id="IPR027417">
    <property type="entry name" value="P-loop_NTPase"/>
</dbReference>
<dbReference type="Pfam" id="PF14890">
    <property type="entry name" value="Intein_splicing"/>
    <property type="match status" value="1"/>
</dbReference>
<dbReference type="InterPro" id="IPR007693">
    <property type="entry name" value="DNA_helicase_DnaB-like_N"/>
</dbReference>
<dbReference type="PROSITE" id="PS50819">
    <property type="entry name" value="INTEIN_ENDONUCLEASE"/>
    <property type="match status" value="2"/>
</dbReference>
<evidence type="ECO:0000256" key="8">
    <source>
        <dbReference type="ARBA" id="ARBA00022813"/>
    </source>
</evidence>
<feature type="domain" description="DOD-type homing endonuclease" evidence="18">
    <location>
        <begin position="989"/>
        <end position="1134"/>
    </location>
</feature>
<evidence type="ECO:0000256" key="1">
    <source>
        <dbReference type="ARBA" id="ARBA00008428"/>
    </source>
</evidence>
<dbReference type="InterPro" id="IPR036844">
    <property type="entry name" value="Hint_dom_sf"/>
</dbReference>
<dbReference type="InterPro" id="IPR007692">
    <property type="entry name" value="DNA_helicase_DnaB"/>
</dbReference>
<dbReference type="InterPro" id="IPR006141">
    <property type="entry name" value="Intein_N"/>
</dbReference>
<evidence type="ECO:0000256" key="2">
    <source>
        <dbReference type="ARBA" id="ARBA00022515"/>
    </source>
</evidence>
<dbReference type="InterPro" id="IPR004860">
    <property type="entry name" value="LAGLIDADG_dom"/>
</dbReference>
<protein>
    <recommendedName>
        <fullName evidence="15 16">Replicative DNA helicase</fullName>
        <ecNumber evidence="15 16">5.6.2.3</ecNumber>
    </recommendedName>
</protein>
<dbReference type="SMART" id="SM00305">
    <property type="entry name" value="HintC"/>
    <property type="match status" value="1"/>
</dbReference>
<evidence type="ECO:0000256" key="6">
    <source>
        <dbReference type="ARBA" id="ARBA00022801"/>
    </source>
</evidence>
<dbReference type="InterPro" id="IPR027434">
    <property type="entry name" value="Homing_endonucl"/>
</dbReference>
<dbReference type="InterPro" id="IPR006142">
    <property type="entry name" value="INTEIN"/>
</dbReference>
<dbReference type="Pfam" id="PF03796">
    <property type="entry name" value="DnaB_C"/>
    <property type="match status" value="2"/>
</dbReference>
<dbReference type="Pfam" id="PF00772">
    <property type="entry name" value="DnaB"/>
    <property type="match status" value="1"/>
</dbReference>
<dbReference type="Gene3D" id="3.10.28.10">
    <property type="entry name" value="Homing endonucleases"/>
    <property type="match status" value="2"/>
</dbReference>
<evidence type="ECO:0000256" key="15">
    <source>
        <dbReference type="NCBIfam" id="TIGR00665"/>
    </source>
</evidence>
<dbReference type="InterPro" id="IPR003586">
    <property type="entry name" value="Hint_dom_C"/>
</dbReference>
<evidence type="ECO:0000313" key="20">
    <source>
        <dbReference type="EMBL" id="MBO8197466.1"/>
    </source>
</evidence>
<feature type="compositionally biased region" description="Basic and acidic residues" evidence="17">
    <location>
        <begin position="1"/>
        <end position="10"/>
    </location>
</feature>
<dbReference type="Gene3D" id="3.40.50.300">
    <property type="entry name" value="P-loop containing nucleotide triphosphate hydrolases"/>
    <property type="match status" value="3"/>
</dbReference>
<dbReference type="Pfam" id="PF14528">
    <property type="entry name" value="LAGLIDADG_3"/>
    <property type="match status" value="2"/>
</dbReference>
<keyword evidence="5 16" id="KW-0547">Nucleotide-binding</keyword>
<dbReference type="InterPro" id="IPR016136">
    <property type="entry name" value="DNA_helicase_N/primase_C"/>
</dbReference>
<name>A0ABS3XQY0_9ACTN</name>
<dbReference type="RefSeq" id="WP_209209318.1">
    <property type="nucleotide sequence ID" value="NZ_JAFFZM010000002.1"/>
</dbReference>
<evidence type="ECO:0000313" key="21">
    <source>
        <dbReference type="Proteomes" id="UP000721954"/>
    </source>
</evidence>
<proteinExistence type="inferred from homology"/>
<feature type="domain" description="SF4 helicase" evidence="19">
    <location>
        <begin position="1298"/>
        <end position="1357"/>
    </location>
</feature>
<evidence type="ECO:0000256" key="5">
    <source>
        <dbReference type="ARBA" id="ARBA00022741"/>
    </source>
</evidence>
<dbReference type="Proteomes" id="UP000721954">
    <property type="component" value="Unassembled WGS sequence"/>
</dbReference>
<dbReference type="PROSITE" id="PS50817">
    <property type="entry name" value="INTEIN_N_TER"/>
    <property type="match status" value="1"/>
</dbReference>
<reference evidence="20 21" key="1">
    <citation type="submission" date="2021-02" db="EMBL/GenBank/DDBJ databases">
        <title>Streptomyces spirodelae sp. nov., isolated from duckweed.</title>
        <authorList>
            <person name="Saimee Y."/>
            <person name="Duangmal K."/>
        </authorList>
    </citation>
    <scope>NUCLEOTIDE SEQUENCE [LARGE SCALE GENOMIC DNA]</scope>
    <source>
        <strain evidence="20 21">DSM 42105</strain>
    </source>
</reference>
<dbReference type="PROSITE" id="PS50818">
    <property type="entry name" value="INTEIN_C_TER"/>
    <property type="match status" value="1"/>
</dbReference>
<comment type="function">
    <text evidence="13 16">The intein is an endonuclease.</text>
</comment>
<dbReference type="PROSITE" id="PS51199">
    <property type="entry name" value="SF4_HELICASE"/>
    <property type="match status" value="3"/>
</dbReference>
<dbReference type="InterPro" id="IPR004042">
    <property type="entry name" value="Intein_endonuc_central"/>
</dbReference>
<evidence type="ECO:0000256" key="14">
    <source>
        <dbReference type="ARBA" id="ARBA00048954"/>
    </source>
</evidence>
<keyword evidence="9 16" id="KW-0067">ATP-binding</keyword>
<dbReference type="NCBIfam" id="NF005852">
    <property type="entry name" value="PRK07773.1"/>
    <property type="match status" value="1"/>
</dbReference>
<dbReference type="PANTHER" id="PTHR30153">
    <property type="entry name" value="REPLICATIVE DNA HELICASE DNAB"/>
    <property type="match status" value="1"/>
</dbReference>
<feature type="domain" description="SF4 helicase" evidence="19">
    <location>
        <begin position="248"/>
        <end position="285"/>
    </location>
</feature>
<feature type="compositionally biased region" description="Gly residues" evidence="17">
    <location>
        <begin position="35"/>
        <end position="53"/>
    </location>
</feature>